<evidence type="ECO:0000313" key="1">
    <source>
        <dbReference type="EMBL" id="TNV76617.1"/>
    </source>
</evidence>
<comment type="caution">
    <text evidence="1">The sequence shown here is derived from an EMBL/GenBank/DDBJ whole genome shotgun (WGS) entry which is preliminary data.</text>
</comment>
<keyword evidence="2" id="KW-1185">Reference proteome</keyword>
<proteinExistence type="predicted"/>
<dbReference type="Proteomes" id="UP000785679">
    <property type="component" value="Unassembled WGS sequence"/>
</dbReference>
<accession>A0A8J8NK95</accession>
<protein>
    <submittedName>
        <fullName evidence="1">Uncharacterized protein</fullName>
    </submittedName>
</protein>
<organism evidence="1 2">
    <name type="scientific">Halteria grandinella</name>
    <dbReference type="NCBI Taxonomy" id="5974"/>
    <lineage>
        <taxon>Eukaryota</taxon>
        <taxon>Sar</taxon>
        <taxon>Alveolata</taxon>
        <taxon>Ciliophora</taxon>
        <taxon>Intramacronucleata</taxon>
        <taxon>Spirotrichea</taxon>
        <taxon>Stichotrichia</taxon>
        <taxon>Sporadotrichida</taxon>
        <taxon>Halteriidae</taxon>
        <taxon>Halteria</taxon>
    </lineage>
</organism>
<dbReference type="EMBL" id="RRYP01013247">
    <property type="protein sequence ID" value="TNV76617.1"/>
    <property type="molecule type" value="Genomic_DNA"/>
</dbReference>
<evidence type="ECO:0000313" key="2">
    <source>
        <dbReference type="Proteomes" id="UP000785679"/>
    </source>
</evidence>
<sequence>MGCSTIHPNSRRHISIDSIQTRTPTKAACIANNNRLTLHLKGHLLKLQNEQILQPAQQKIVEGDSWQMIQKPIRKFLQHHSLIDHNSSPSPLSTLAPANTSTHAQSIASAYPHVHAGTLGAAGGWCWMAAAISIYWEWQQKGFQMDRRQKSASKDELIRR</sequence>
<dbReference type="AlphaFoldDB" id="A0A8J8NK95"/>
<name>A0A8J8NK95_HALGN</name>
<reference evidence="1" key="1">
    <citation type="submission" date="2019-06" db="EMBL/GenBank/DDBJ databases">
        <authorList>
            <person name="Zheng W."/>
        </authorList>
    </citation>
    <scope>NUCLEOTIDE SEQUENCE</scope>
    <source>
        <strain evidence="1">QDHG01</strain>
    </source>
</reference>
<gene>
    <name evidence="1" type="ORF">FGO68_gene1971</name>
</gene>